<comment type="caution">
    <text evidence="10">The sequence shown here is derived from an EMBL/GenBank/DDBJ whole genome shotgun (WGS) entry which is preliminary data.</text>
</comment>
<sequence length="375" mass="39709">MPYRGKRIIGRGFGGAVGGAVGALLLAASLSGCNESQSATQPEVQIRPVRVATVALEPASDSVRYPAVIRPRVEADVGFRVAGKVVARTVEVGSRVEPGMVLARLDPTDLDLQIRASQAQLASAQSDAENARSDFSRYATLRQGEWTTRQEYDRRKTALDKAESKVREVEAQLRVLNNASHYATLVADEAGVVTAALVEPGQVVAQGQTALRVAKLGTVEAVANIPEQQVGTLTQRNLSVELWAQPGTAIAGKLRETSPSADPNTRTFQAKITLANPPPGVQLGMTATVTATLERGGLVARLPISALTQRDQKPAVWVVGSPNDTLELRPVAIAAYAGDLAIVADGLKAGERVVTAGVHKLDAGQKVRVWTEPTR</sequence>
<proteinExistence type="inferred from homology"/>
<organism evidence="10 11">
    <name type="scientific">Azospirillum griseum</name>
    <dbReference type="NCBI Taxonomy" id="2496639"/>
    <lineage>
        <taxon>Bacteria</taxon>
        <taxon>Pseudomonadati</taxon>
        <taxon>Pseudomonadota</taxon>
        <taxon>Alphaproteobacteria</taxon>
        <taxon>Rhodospirillales</taxon>
        <taxon>Azospirillaceae</taxon>
        <taxon>Azospirillum</taxon>
    </lineage>
</organism>
<keyword evidence="5" id="KW-0812">Transmembrane</keyword>
<keyword evidence="5" id="KW-1133">Transmembrane helix</keyword>
<keyword evidence="3" id="KW-0813">Transport</keyword>
<dbReference type="Gene3D" id="2.40.50.100">
    <property type="match status" value="1"/>
</dbReference>
<dbReference type="PANTHER" id="PTHR30469:SF15">
    <property type="entry name" value="HLYD FAMILY OF SECRETION PROTEINS"/>
    <property type="match status" value="1"/>
</dbReference>
<dbReference type="InterPro" id="IPR058624">
    <property type="entry name" value="MdtA-like_HH"/>
</dbReference>
<dbReference type="Gene3D" id="2.40.420.20">
    <property type="match status" value="1"/>
</dbReference>
<dbReference type="EMBL" id="RXMA01000003">
    <property type="protein sequence ID" value="RTR23101.1"/>
    <property type="molecule type" value="Genomic_DNA"/>
</dbReference>
<feature type="domain" description="Multidrug resistance protein MdtA-like C-terminal permuted SH3" evidence="9">
    <location>
        <begin position="303"/>
        <end position="359"/>
    </location>
</feature>
<dbReference type="InterPro" id="IPR006143">
    <property type="entry name" value="RND_pump_MFP"/>
</dbReference>
<keyword evidence="11" id="KW-1185">Reference proteome</keyword>
<dbReference type="Gene3D" id="1.10.287.470">
    <property type="entry name" value="Helix hairpin bin"/>
    <property type="match status" value="1"/>
</dbReference>
<name>A0A431VM25_9PROT</name>
<evidence type="ECO:0000313" key="10">
    <source>
        <dbReference type="EMBL" id="RTR23101.1"/>
    </source>
</evidence>
<feature type="transmembrane region" description="Helical" evidence="5">
    <location>
        <begin position="12"/>
        <end position="32"/>
    </location>
</feature>
<dbReference type="PANTHER" id="PTHR30469">
    <property type="entry name" value="MULTIDRUG RESISTANCE PROTEIN MDTA"/>
    <property type="match status" value="1"/>
</dbReference>
<dbReference type="Pfam" id="PF25967">
    <property type="entry name" value="RND-MFP_C"/>
    <property type="match status" value="1"/>
</dbReference>
<dbReference type="Gene3D" id="2.40.30.170">
    <property type="match status" value="1"/>
</dbReference>
<keyword evidence="4" id="KW-0175">Coiled coil</keyword>
<feature type="coiled-coil region" evidence="4">
    <location>
        <begin position="114"/>
        <end position="179"/>
    </location>
</feature>
<protein>
    <submittedName>
        <fullName evidence="10">Efflux RND transporter periplasmic adaptor subunit</fullName>
    </submittedName>
</protein>
<dbReference type="OrthoDB" id="9813967at2"/>
<accession>A0A431VM25</accession>
<evidence type="ECO:0000313" key="11">
    <source>
        <dbReference type="Proteomes" id="UP000277007"/>
    </source>
</evidence>
<evidence type="ECO:0000256" key="1">
    <source>
        <dbReference type="ARBA" id="ARBA00004196"/>
    </source>
</evidence>
<dbReference type="InterPro" id="IPR058627">
    <property type="entry name" value="MdtA-like_C"/>
</dbReference>
<evidence type="ECO:0000259" key="7">
    <source>
        <dbReference type="Pfam" id="PF25917"/>
    </source>
</evidence>
<evidence type="ECO:0000259" key="6">
    <source>
        <dbReference type="Pfam" id="PF25876"/>
    </source>
</evidence>
<dbReference type="PROSITE" id="PS51257">
    <property type="entry name" value="PROKAR_LIPOPROTEIN"/>
    <property type="match status" value="1"/>
</dbReference>
<evidence type="ECO:0000259" key="8">
    <source>
        <dbReference type="Pfam" id="PF25954"/>
    </source>
</evidence>
<dbReference type="NCBIfam" id="TIGR01730">
    <property type="entry name" value="RND_mfp"/>
    <property type="match status" value="1"/>
</dbReference>
<evidence type="ECO:0000256" key="5">
    <source>
        <dbReference type="SAM" id="Phobius"/>
    </source>
</evidence>
<dbReference type="Pfam" id="PF25876">
    <property type="entry name" value="HH_MFP_RND"/>
    <property type="match status" value="1"/>
</dbReference>
<dbReference type="Proteomes" id="UP000277007">
    <property type="component" value="Unassembled WGS sequence"/>
</dbReference>
<feature type="domain" description="Multidrug resistance protein MdtA-like alpha-helical hairpin" evidence="6">
    <location>
        <begin position="116"/>
        <end position="173"/>
    </location>
</feature>
<dbReference type="GO" id="GO:1990281">
    <property type="term" value="C:efflux pump complex"/>
    <property type="evidence" value="ECO:0007669"/>
    <property type="project" value="TreeGrafter"/>
</dbReference>
<comment type="similarity">
    <text evidence="2">Belongs to the membrane fusion protein (MFP) (TC 8.A.1) family.</text>
</comment>
<dbReference type="Pfam" id="PF25917">
    <property type="entry name" value="BSH_RND"/>
    <property type="match status" value="1"/>
</dbReference>
<dbReference type="AlphaFoldDB" id="A0A431VM25"/>
<evidence type="ECO:0000256" key="4">
    <source>
        <dbReference type="SAM" id="Coils"/>
    </source>
</evidence>
<dbReference type="GO" id="GO:0015562">
    <property type="term" value="F:efflux transmembrane transporter activity"/>
    <property type="evidence" value="ECO:0007669"/>
    <property type="project" value="TreeGrafter"/>
</dbReference>
<dbReference type="Pfam" id="PF25954">
    <property type="entry name" value="Beta-barrel_RND_2"/>
    <property type="match status" value="1"/>
</dbReference>
<feature type="domain" description="CusB-like beta-barrel" evidence="8">
    <location>
        <begin position="222"/>
        <end position="292"/>
    </location>
</feature>
<comment type="subcellular location">
    <subcellularLocation>
        <location evidence="1">Cell envelope</location>
    </subcellularLocation>
</comment>
<feature type="domain" description="Multidrug resistance protein MdtA-like barrel-sandwich hybrid" evidence="7">
    <location>
        <begin position="75"/>
        <end position="211"/>
    </location>
</feature>
<evidence type="ECO:0000259" key="9">
    <source>
        <dbReference type="Pfam" id="PF25967"/>
    </source>
</evidence>
<gene>
    <name evidence="10" type="ORF">EJ903_04940</name>
</gene>
<dbReference type="InterPro" id="IPR058792">
    <property type="entry name" value="Beta-barrel_RND_2"/>
</dbReference>
<dbReference type="InterPro" id="IPR058625">
    <property type="entry name" value="MdtA-like_BSH"/>
</dbReference>
<dbReference type="SUPFAM" id="SSF111369">
    <property type="entry name" value="HlyD-like secretion proteins"/>
    <property type="match status" value="1"/>
</dbReference>
<reference evidence="10 11" key="1">
    <citation type="submission" date="2018-12" db="EMBL/GenBank/DDBJ databases">
        <authorList>
            <person name="Yang Y."/>
        </authorList>
    </citation>
    <scope>NUCLEOTIDE SEQUENCE [LARGE SCALE GENOMIC DNA]</scope>
    <source>
        <strain evidence="10 11">L-25-5w-1</strain>
    </source>
</reference>
<evidence type="ECO:0000256" key="2">
    <source>
        <dbReference type="ARBA" id="ARBA00009477"/>
    </source>
</evidence>
<keyword evidence="5" id="KW-0472">Membrane</keyword>
<evidence type="ECO:0000256" key="3">
    <source>
        <dbReference type="ARBA" id="ARBA00022448"/>
    </source>
</evidence>